<gene>
    <name evidence="5" type="ORF">BC351_11585</name>
</gene>
<evidence type="ECO:0000259" key="4">
    <source>
        <dbReference type="Pfam" id="PF01757"/>
    </source>
</evidence>
<feature type="transmembrane region" description="Helical" evidence="3">
    <location>
        <begin position="12"/>
        <end position="33"/>
    </location>
</feature>
<keyword evidence="3" id="KW-0812">Transmembrane</keyword>
<dbReference type="EMBL" id="MBTG01000066">
    <property type="protein sequence ID" value="OPH47142.1"/>
    <property type="molecule type" value="Genomic_DNA"/>
</dbReference>
<keyword evidence="6" id="KW-1185">Reference proteome</keyword>
<proteinExistence type="inferred from homology"/>
<evidence type="ECO:0000256" key="2">
    <source>
        <dbReference type="ARBA" id="ARBA00007400"/>
    </source>
</evidence>
<reference evidence="6" key="1">
    <citation type="submission" date="2016-07" db="EMBL/GenBank/DDBJ databases">
        <authorList>
            <person name="Florea S."/>
            <person name="Webb J.S."/>
            <person name="Jaromczyk J."/>
            <person name="Schardl C.L."/>
        </authorList>
    </citation>
    <scope>NUCLEOTIDE SEQUENCE [LARGE SCALE GENOMIC DNA]</scope>
    <source>
        <strain evidence="6">CY1</strain>
    </source>
</reference>
<evidence type="ECO:0000313" key="5">
    <source>
        <dbReference type="EMBL" id="OPH47142.1"/>
    </source>
</evidence>
<feature type="domain" description="Acyltransferase 3" evidence="4">
    <location>
        <begin position="9"/>
        <end position="58"/>
    </location>
</feature>
<dbReference type="InterPro" id="IPR002656">
    <property type="entry name" value="Acyl_transf_3_dom"/>
</dbReference>
<dbReference type="AlphaFoldDB" id="A0A1V4H7J5"/>
<comment type="caution">
    <text evidence="5">The sequence shown here is derived from an EMBL/GenBank/DDBJ whole genome shotgun (WGS) entry which is preliminary data.</text>
</comment>
<dbReference type="Proteomes" id="UP000190626">
    <property type="component" value="Unassembled WGS sequence"/>
</dbReference>
<feature type="transmembrane region" description="Helical" evidence="3">
    <location>
        <begin position="39"/>
        <end position="57"/>
    </location>
</feature>
<dbReference type="STRING" id="1469647.BC351_11585"/>
<accession>A0A1V4H7J5</accession>
<evidence type="ECO:0000313" key="6">
    <source>
        <dbReference type="Proteomes" id="UP000190626"/>
    </source>
</evidence>
<organism evidence="5 6">
    <name type="scientific">Paenibacillus ferrarius</name>
    <dbReference type="NCBI Taxonomy" id="1469647"/>
    <lineage>
        <taxon>Bacteria</taxon>
        <taxon>Bacillati</taxon>
        <taxon>Bacillota</taxon>
        <taxon>Bacilli</taxon>
        <taxon>Bacillales</taxon>
        <taxon>Paenibacillaceae</taxon>
        <taxon>Paenibacillus</taxon>
    </lineage>
</organism>
<dbReference type="Pfam" id="PF01757">
    <property type="entry name" value="Acyl_transf_3"/>
    <property type="match status" value="1"/>
</dbReference>
<comment type="subcellular location">
    <subcellularLocation>
        <location evidence="1">Membrane</location>
    </subcellularLocation>
</comment>
<comment type="similarity">
    <text evidence="2">Belongs to the acyltransferase 3 family.</text>
</comment>
<sequence length="67" mass="7362">MIKPYMPTLDVLRALSIIPVVVLHTGGTAATYIGFLGSYGVLLFLCISGFLLSFLAFEEIKRNGHFK</sequence>
<keyword evidence="3" id="KW-0472">Membrane</keyword>
<name>A0A1V4H7J5_9BACL</name>
<protein>
    <recommendedName>
        <fullName evidence="4">Acyltransferase 3 domain-containing protein</fullName>
    </recommendedName>
</protein>
<keyword evidence="3" id="KW-1133">Transmembrane helix</keyword>
<evidence type="ECO:0000256" key="1">
    <source>
        <dbReference type="ARBA" id="ARBA00004370"/>
    </source>
</evidence>
<dbReference type="GO" id="GO:0016747">
    <property type="term" value="F:acyltransferase activity, transferring groups other than amino-acyl groups"/>
    <property type="evidence" value="ECO:0007669"/>
    <property type="project" value="InterPro"/>
</dbReference>
<evidence type="ECO:0000256" key="3">
    <source>
        <dbReference type="SAM" id="Phobius"/>
    </source>
</evidence>